<dbReference type="EMBL" id="JACHMM010000001">
    <property type="protein sequence ID" value="MBB5791199.1"/>
    <property type="molecule type" value="Genomic_DNA"/>
</dbReference>
<dbReference type="SUPFAM" id="SSF101898">
    <property type="entry name" value="NHL repeat"/>
    <property type="match status" value="1"/>
</dbReference>
<dbReference type="PANTHER" id="PTHR47197">
    <property type="entry name" value="PROTEIN NIRF"/>
    <property type="match status" value="1"/>
</dbReference>
<dbReference type="Gene3D" id="2.120.10.80">
    <property type="entry name" value="Kelch-type beta propeller"/>
    <property type="match status" value="1"/>
</dbReference>
<dbReference type="InterPro" id="IPR051200">
    <property type="entry name" value="Host-pathogen_enzymatic-act"/>
</dbReference>
<evidence type="ECO:0000313" key="4">
    <source>
        <dbReference type="Proteomes" id="UP000542813"/>
    </source>
</evidence>
<name>A0A7W9GWS5_9ACTN</name>
<gene>
    <name evidence="3" type="ORF">HD601_005774</name>
</gene>
<dbReference type="PANTHER" id="PTHR47197:SF3">
    <property type="entry name" value="DIHYDRO-HEME D1 DEHYDROGENASE"/>
    <property type="match status" value="1"/>
</dbReference>
<sequence>MPFLRARFPRRRSLAALAVAAAGALLVPAASAPAAPESDPGVVENLGIPISTYLVLDTVLSDDANGDPTLYGSTYNAPSDAVTFFGVDPETGAVRTELPMPGAWGGYHVAAAPNGHVFLGPLNSSSASQIWEYDPVADTVTLAATMPSGIMCFGITVSPYTGKVYCGVHSGTGVYEYDPATDAVRLVVATRTYPKGLTVLDANRLVVAQGTDASVLVVDIATGATTEVLPAAYQHYSFAYNSLRIGDWVYVQLVTPDSRIIRFDAATMTFDAEVTGITGMGFAPQGGADPNDFYAIGGGAGGTSIIAVDGDTLATTDTGTPPSFVSAARMWPVTIDGQQWFTSVGSGGLLGRWNPATGEVWTHQLALPGNPTNITALVTGPDGSVYGGTYETNALFGYDPGTGDTTVYGNVAPGRTGEILSMATAGDKIFIGSYINNVVTVFDPSEPWNPGSSATSNPRDLGPVGDNQYRPWDMEVGPDGRVWVASSAAYGALQGALTAIDPVTYDVESFRGLAGNQHFFAVAAGDGVIYGGTTRYGDDTDAGGDAQVLTVDPDDGTVIDSVVPVPGATRILSLETAADGTLYGSADGSWFRMDPVSGAVTVLGAFPGGQLLGLIDGPGGDLYGHTGSAIVRIPAGTDTVETVATPGSGYYRTLAFDGSDRAYWGGGAALLRVLPDVAPAATSTAASTGLRPAAAGGPASVTVRVDSPPGEPQGTVTLHRVRADGGVGEAVASASLADGTAVVTASASDVGGPGRYSLVAVYGGDLAHAPSTSAPVRVIVGPGR</sequence>
<dbReference type="PROSITE" id="PS51318">
    <property type="entry name" value="TAT"/>
    <property type="match status" value="1"/>
</dbReference>
<keyword evidence="4" id="KW-1185">Reference proteome</keyword>
<reference evidence="3 4" key="1">
    <citation type="submission" date="2020-08" db="EMBL/GenBank/DDBJ databases">
        <title>Sequencing the genomes of 1000 actinobacteria strains.</title>
        <authorList>
            <person name="Klenk H.-P."/>
        </authorList>
    </citation>
    <scope>NUCLEOTIDE SEQUENCE [LARGE SCALE GENOMIC DNA]</scope>
    <source>
        <strain evidence="3 4">DSM 102122</strain>
    </source>
</reference>
<evidence type="ECO:0000259" key="2">
    <source>
        <dbReference type="Pfam" id="PF16640"/>
    </source>
</evidence>
<dbReference type="InterPro" id="IPR006311">
    <property type="entry name" value="TAT_signal"/>
</dbReference>
<dbReference type="InterPro" id="IPR011044">
    <property type="entry name" value="Quino_amine_DH_bsu"/>
</dbReference>
<dbReference type="InterPro" id="IPR032109">
    <property type="entry name" value="Big_3_5"/>
</dbReference>
<dbReference type="AlphaFoldDB" id="A0A7W9GWS5"/>
<keyword evidence="1" id="KW-0732">Signal</keyword>
<dbReference type="GO" id="GO:0005975">
    <property type="term" value="P:carbohydrate metabolic process"/>
    <property type="evidence" value="ECO:0007669"/>
    <property type="project" value="UniProtKB-ARBA"/>
</dbReference>
<dbReference type="Pfam" id="PF16640">
    <property type="entry name" value="Big_3_5"/>
    <property type="match status" value="1"/>
</dbReference>
<proteinExistence type="predicted"/>
<organism evidence="3 4">
    <name type="scientific">Jiangella mangrovi</name>
    <dbReference type="NCBI Taxonomy" id="1524084"/>
    <lineage>
        <taxon>Bacteria</taxon>
        <taxon>Bacillati</taxon>
        <taxon>Actinomycetota</taxon>
        <taxon>Actinomycetes</taxon>
        <taxon>Jiangellales</taxon>
        <taxon>Jiangellaceae</taxon>
        <taxon>Jiangella</taxon>
    </lineage>
</organism>
<accession>A0A7W9GWS5</accession>
<dbReference type="Gene3D" id="2.60.40.10">
    <property type="entry name" value="Immunoglobulins"/>
    <property type="match status" value="1"/>
</dbReference>
<feature type="domain" description="Bacterial Ig-like" evidence="2">
    <location>
        <begin position="692"/>
        <end position="780"/>
    </location>
</feature>
<evidence type="ECO:0000256" key="1">
    <source>
        <dbReference type="SAM" id="SignalP"/>
    </source>
</evidence>
<dbReference type="InterPro" id="IPR015943">
    <property type="entry name" value="WD40/YVTN_repeat-like_dom_sf"/>
</dbReference>
<feature type="chain" id="PRO_5030816106" description="Bacterial Ig-like domain-containing protein" evidence="1">
    <location>
        <begin position="35"/>
        <end position="784"/>
    </location>
</feature>
<protein>
    <recommendedName>
        <fullName evidence="2">Bacterial Ig-like domain-containing protein</fullName>
    </recommendedName>
</protein>
<evidence type="ECO:0000313" key="3">
    <source>
        <dbReference type="EMBL" id="MBB5791199.1"/>
    </source>
</evidence>
<dbReference type="Gene3D" id="2.130.10.10">
    <property type="entry name" value="YVTN repeat-like/Quinoprotein amine dehydrogenase"/>
    <property type="match status" value="1"/>
</dbReference>
<feature type="signal peptide" evidence="1">
    <location>
        <begin position="1"/>
        <end position="34"/>
    </location>
</feature>
<dbReference type="InterPro" id="IPR013783">
    <property type="entry name" value="Ig-like_fold"/>
</dbReference>
<dbReference type="SUPFAM" id="SSF63829">
    <property type="entry name" value="Calcium-dependent phosphotriesterase"/>
    <property type="match status" value="1"/>
</dbReference>
<dbReference type="SUPFAM" id="SSF50969">
    <property type="entry name" value="YVTN repeat-like/Quinoprotein amine dehydrogenase"/>
    <property type="match status" value="1"/>
</dbReference>
<comment type="caution">
    <text evidence="3">The sequence shown here is derived from an EMBL/GenBank/DDBJ whole genome shotgun (WGS) entry which is preliminary data.</text>
</comment>
<dbReference type="InterPro" id="IPR015915">
    <property type="entry name" value="Kelch-typ_b-propeller"/>
</dbReference>
<dbReference type="Proteomes" id="UP000542813">
    <property type="component" value="Unassembled WGS sequence"/>
</dbReference>
<dbReference type="RefSeq" id="WP_184827780.1">
    <property type="nucleotide sequence ID" value="NZ_JACHMM010000001.1"/>
</dbReference>